<comment type="caution">
    <text evidence="4">The sequence shown here is derived from an EMBL/GenBank/DDBJ whole genome shotgun (WGS) entry which is preliminary data.</text>
</comment>
<feature type="non-terminal residue" evidence="4">
    <location>
        <position position="888"/>
    </location>
</feature>
<evidence type="ECO:0000313" key="4">
    <source>
        <dbReference type="EMBL" id="NXB76759.1"/>
    </source>
</evidence>
<proteinExistence type="predicted"/>
<evidence type="ECO:0000256" key="1">
    <source>
        <dbReference type="ARBA" id="ARBA00022574"/>
    </source>
</evidence>
<evidence type="ECO:0000259" key="3">
    <source>
        <dbReference type="Pfam" id="PF23295"/>
    </source>
</evidence>
<evidence type="ECO:0000313" key="5">
    <source>
        <dbReference type="Proteomes" id="UP000660704"/>
    </source>
</evidence>
<dbReference type="InterPro" id="IPR056252">
    <property type="entry name" value="Alfy-like_Arm-like"/>
</dbReference>
<dbReference type="Proteomes" id="UP000660704">
    <property type="component" value="Unassembled WGS sequence"/>
</dbReference>
<dbReference type="GO" id="GO:0019882">
    <property type="term" value="P:antigen processing and presentation"/>
    <property type="evidence" value="ECO:0007669"/>
    <property type="project" value="TreeGrafter"/>
</dbReference>
<sequence>TLLWETLGKQFVEYEQVSPFLIPEDQQRRLLELLPLFLKAWEQSAGAIILPNIQLLASEVSKLLTKEIRRNINGKPAEEACLALEQLLQQKGEAGDGYLLLKSVYLLSQTDLRRTMWNIIGSGLPAALMQCLYLFFTVRPKKTSDDRETNEDDAQTQEMLVKIMLNMYKEEQGIEELLAADKLQSLIIATSSLWDQCSPSWKVPTGRVLRTISKAQTKNSIVYLQAVDCIKIAVQNLFTLADTLPACDVCEAASIVLCFVKDSYPVSSALLTEFENNDGYQLLLKILLRCEGLQQNEGDPYLDEILDMLTCLTTCGKAELKVSGNIVHPQLPHFDFERTQPSGMTVKNLQPFQVLQSVFQRSNDQYLCGRILAAIGTIWAWDRVNFFLLEWTLQPINQFTDIIHFKPHPVQVQFFRLVESIVLDLSYVPHEILKKVQYLIKENIVPFCTLTALQCLLSMTQKDLLFSDIFRDSGLLGLLLALLRKEAKILRKSAGTHLPGLKEGTEKELNVVMLKMVAALTARSVRNTVVLKDYGMVPYIKIFLDDERYRSATLSILEQLSVINYEEYMSIIVGALCSSTQWELHLKLDLLKSLLRILESPKSHSAFRTCSGFNGLLSLLSDMEGALQDPPSEQWAAVGQNCILELLFYTLQGITAALHLDPVNSNFFQRNGLFEKMAEDLGSLGCFGTEGKRQISVSLEKKRTFAEFLDAAFCTSEPFPAWLKNCIWILNFLDHMVKGTLHQESFFKERKPEMGEESRGDQEAPQAQEDHPLFNDNYDVSFYCRLEMRDCTIVHAGAVCVMVRLLPKLYKEEHAQLSQEIQCALVDHIQSLVKSEKSRQVMCGSGLLSTIITSCQDAFCSDIHPLHLPLTRVFEKLASQAVEPHVLR</sequence>
<dbReference type="InterPro" id="IPR016024">
    <property type="entry name" value="ARM-type_fold"/>
</dbReference>
<keyword evidence="5" id="KW-1185">Reference proteome</keyword>
<feature type="domain" description="Alfy-like armadillo-like repeat" evidence="3">
    <location>
        <begin position="585"/>
        <end position="854"/>
    </location>
</feature>
<dbReference type="InterPro" id="IPR051944">
    <property type="entry name" value="BEACH_domain_protein"/>
</dbReference>
<name>A0A851JCY5_9PASS</name>
<dbReference type="SUPFAM" id="SSF48371">
    <property type="entry name" value="ARM repeat"/>
    <property type="match status" value="1"/>
</dbReference>
<gene>
    <name evidence="4" type="primary">Wdfy4_0</name>
    <name evidence="4" type="ORF">DONATR_R06011</name>
</gene>
<protein>
    <submittedName>
        <fullName evidence="4">WDFY4 protein</fullName>
    </submittedName>
</protein>
<accession>A0A851JCY5</accession>
<dbReference type="PANTHER" id="PTHR46108:SF3">
    <property type="entry name" value="WD REPEAT- AND FYVE DOMAIN-CONTAINING PROTEIN 4"/>
    <property type="match status" value="1"/>
</dbReference>
<feature type="non-terminal residue" evidence="4">
    <location>
        <position position="1"/>
    </location>
</feature>
<dbReference type="PANTHER" id="PTHR46108">
    <property type="entry name" value="BLUE CHEESE"/>
    <property type="match status" value="1"/>
</dbReference>
<organism evidence="4 5">
    <name type="scientific">Donacobius atricapilla</name>
    <dbReference type="NCBI Taxonomy" id="237420"/>
    <lineage>
        <taxon>Eukaryota</taxon>
        <taxon>Metazoa</taxon>
        <taxon>Chordata</taxon>
        <taxon>Craniata</taxon>
        <taxon>Vertebrata</taxon>
        <taxon>Euteleostomi</taxon>
        <taxon>Archelosauria</taxon>
        <taxon>Archosauria</taxon>
        <taxon>Dinosauria</taxon>
        <taxon>Saurischia</taxon>
        <taxon>Theropoda</taxon>
        <taxon>Coelurosauria</taxon>
        <taxon>Aves</taxon>
        <taxon>Neognathae</taxon>
        <taxon>Neoaves</taxon>
        <taxon>Telluraves</taxon>
        <taxon>Australaves</taxon>
        <taxon>Passeriformes</taxon>
        <taxon>Mimidae</taxon>
        <taxon>Donacobius</taxon>
    </lineage>
</organism>
<dbReference type="EMBL" id="WBMY01010284">
    <property type="protein sequence ID" value="NXB76759.1"/>
    <property type="molecule type" value="Genomic_DNA"/>
</dbReference>
<evidence type="ECO:0000256" key="2">
    <source>
        <dbReference type="SAM" id="MobiDB-lite"/>
    </source>
</evidence>
<dbReference type="Pfam" id="PF23295">
    <property type="entry name" value="Arm_4"/>
    <property type="match status" value="1"/>
</dbReference>
<dbReference type="AlphaFoldDB" id="A0A851JCY5"/>
<feature type="region of interest" description="Disordered" evidence="2">
    <location>
        <begin position="750"/>
        <end position="773"/>
    </location>
</feature>
<reference evidence="4" key="1">
    <citation type="submission" date="2019-09" db="EMBL/GenBank/DDBJ databases">
        <title>Bird 10,000 Genomes (B10K) Project - Family phase.</title>
        <authorList>
            <person name="Zhang G."/>
        </authorList>
    </citation>
    <scope>NUCLEOTIDE SEQUENCE</scope>
    <source>
        <strain evidence="4">B10K-DU-001-63</strain>
        <tissue evidence="4">Muscle</tissue>
    </source>
</reference>
<keyword evidence="1" id="KW-0853">WD repeat</keyword>